<feature type="compositionally biased region" description="Low complexity" evidence="1">
    <location>
        <begin position="17"/>
        <end position="26"/>
    </location>
</feature>
<sequence>MSLATYRQAARDDRAANAEQARLNAAAEDERRAQREQARDERAARRRDQARADKVADRAARAGRREERAERRAEALTPERIYRTGTLALVVASGLASLPAQIAHFVGISPMLLPVPLGLEGTAWVMAAGVAYADARSVAVWVRWLLRALVAAAAGFAASINYGYGRHLDGLSPADATAAGVGLAAVTLLGPLVFEIRQWVSTLAAHDEGARDARRHTSRRRRHHRRVGRVAARLLSAAPHEHLTESDAWERAWEIVHGCDEPGMTPRLHRKEAKAADRLAKALTDTPTNAEEVPQEGVEGSGSDLQESGVPRRRWLRVRTRLIRRPRARVGSVDEPTRLGPDRRADAGSGGEGARPRRVTGRVPAGARDTRPKRTYDQLLTEARRVTADWSTDDLTADRLRTKLRTSAKNARGLRDTLRTDRAAKQASDEGVAA</sequence>
<evidence type="ECO:0000256" key="1">
    <source>
        <dbReference type="SAM" id="MobiDB-lite"/>
    </source>
</evidence>
<feature type="transmembrane region" description="Helical" evidence="2">
    <location>
        <begin position="176"/>
        <end position="194"/>
    </location>
</feature>
<feature type="transmembrane region" description="Helical" evidence="2">
    <location>
        <begin position="144"/>
        <end position="164"/>
    </location>
</feature>
<name>A0A553ZN48_9ACTN</name>
<evidence type="ECO:0008006" key="5">
    <source>
        <dbReference type="Google" id="ProtNLM"/>
    </source>
</evidence>
<feature type="region of interest" description="Disordered" evidence="1">
    <location>
        <begin position="1"/>
        <end position="74"/>
    </location>
</feature>
<keyword evidence="2" id="KW-1133">Transmembrane helix</keyword>
<feature type="region of interest" description="Disordered" evidence="1">
    <location>
        <begin position="283"/>
        <end position="310"/>
    </location>
</feature>
<evidence type="ECO:0000313" key="3">
    <source>
        <dbReference type="EMBL" id="TSB42891.1"/>
    </source>
</evidence>
<organism evidence="3 4">
    <name type="scientific">Streptomyces benahoarensis</name>
    <dbReference type="NCBI Taxonomy" id="2595054"/>
    <lineage>
        <taxon>Bacteria</taxon>
        <taxon>Bacillati</taxon>
        <taxon>Actinomycetota</taxon>
        <taxon>Actinomycetes</taxon>
        <taxon>Kitasatosporales</taxon>
        <taxon>Streptomycetaceae</taxon>
        <taxon>Streptomyces</taxon>
    </lineage>
</organism>
<feature type="region of interest" description="Disordered" evidence="1">
    <location>
        <begin position="405"/>
        <end position="434"/>
    </location>
</feature>
<dbReference type="RefSeq" id="WP_143941553.1">
    <property type="nucleotide sequence ID" value="NZ_VKLS01000052.1"/>
</dbReference>
<proteinExistence type="predicted"/>
<feature type="compositionally biased region" description="Basic and acidic residues" evidence="1">
    <location>
        <begin position="413"/>
        <end position="428"/>
    </location>
</feature>
<dbReference type="Proteomes" id="UP000320888">
    <property type="component" value="Unassembled WGS sequence"/>
</dbReference>
<dbReference type="OrthoDB" id="4217108at2"/>
<keyword evidence="2" id="KW-0812">Transmembrane</keyword>
<protein>
    <recommendedName>
        <fullName evidence="5">DUF2637 domain-containing protein</fullName>
    </recommendedName>
</protein>
<reference evidence="3 4" key="1">
    <citation type="submission" date="2019-07" db="EMBL/GenBank/DDBJ databases">
        <title>Draft genome for Streptomyces benahoarensis MZ03-48.</title>
        <authorList>
            <person name="Gonzalez-Pimentel J.L."/>
        </authorList>
    </citation>
    <scope>NUCLEOTIDE SEQUENCE [LARGE SCALE GENOMIC DNA]</scope>
    <source>
        <strain evidence="3 4">MZ03-48</strain>
    </source>
</reference>
<accession>A0A553ZN48</accession>
<feature type="transmembrane region" description="Helical" evidence="2">
    <location>
        <begin position="111"/>
        <end position="132"/>
    </location>
</feature>
<dbReference type="EMBL" id="VKLS01000052">
    <property type="protein sequence ID" value="TSB42891.1"/>
    <property type="molecule type" value="Genomic_DNA"/>
</dbReference>
<gene>
    <name evidence="3" type="ORF">FNZ23_07425</name>
</gene>
<keyword evidence="4" id="KW-1185">Reference proteome</keyword>
<dbReference type="AlphaFoldDB" id="A0A553ZN48"/>
<comment type="caution">
    <text evidence="3">The sequence shown here is derived from an EMBL/GenBank/DDBJ whole genome shotgun (WGS) entry which is preliminary data.</text>
</comment>
<feature type="compositionally biased region" description="Basic and acidic residues" evidence="1">
    <location>
        <begin position="28"/>
        <end position="74"/>
    </location>
</feature>
<keyword evidence="2" id="KW-0472">Membrane</keyword>
<feature type="compositionally biased region" description="Basic and acidic residues" evidence="1">
    <location>
        <begin position="335"/>
        <end position="346"/>
    </location>
</feature>
<evidence type="ECO:0000313" key="4">
    <source>
        <dbReference type="Proteomes" id="UP000320888"/>
    </source>
</evidence>
<feature type="transmembrane region" description="Helical" evidence="2">
    <location>
        <begin position="81"/>
        <end position="105"/>
    </location>
</feature>
<evidence type="ECO:0000256" key="2">
    <source>
        <dbReference type="SAM" id="Phobius"/>
    </source>
</evidence>
<feature type="region of interest" description="Disordered" evidence="1">
    <location>
        <begin position="329"/>
        <end position="370"/>
    </location>
</feature>